<evidence type="ECO:0000313" key="4">
    <source>
        <dbReference type="WBParaSite" id="DME_0000367201-mRNA-1"/>
    </source>
</evidence>
<reference evidence="4" key="1">
    <citation type="submission" date="2017-02" db="UniProtKB">
        <authorList>
            <consortium name="WormBaseParasite"/>
        </authorList>
    </citation>
    <scope>IDENTIFICATION</scope>
</reference>
<reference evidence="1 3" key="2">
    <citation type="submission" date="2018-11" db="EMBL/GenBank/DDBJ databases">
        <authorList>
            <consortium name="Pathogen Informatics"/>
        </authorList>
    </citation>
    <scope>NUCLEOTIDE SEQUENCE [LARGE SCALE GENOMIC DNA]</scope>
</reference>
<dbReference type="WBParaSite" id="DME_0000367201-mRNA-1">
    <property type="protein sequence ID" value="DME_0000367201-mRNA-1"/>
    <property type="gene ID" value="DME_0000367201"/>
</dbReference>
<dbReference type="EMBL" id="UYYG01001162">
    <property type="protein sequence ID" value="VDN57704.1"/>
    <property type="molecule type" value="Genomic_DNA"/>
</dbReference>
<dbReference type="OrthoDB" id="5914193at2759"/>
<evidence type="ECO:0000313" key="3">
    <source>
        <dbReference type="Proteomes" id="UP000274756"/>
    </source>
</evidence>
<sequence length="696" mass="79465">MKADRLSQFFTEFTLFIRVIVPYSYLKKNSLISTMNEKVKPFAYTYGEYDGRHQSTLVSDMIGCQLGRARLTLWHYRTGYASSVDICWRQPPGDARPQGIKCFPIVSGNHIRQWLFSTIELPPISTIFELLIRITFIQPFDIVAIDDIVFNSTLCGMDPSEKNTKNQMTTLCRDPREKIFYSMCDRSNFFTDSRTKRDTVEHNPPPIIDYDDWTILRISSPNLNRPTMIVVAEAPGIKSITNNSKNDSGKKISEISDNKYVSRNEYLPTAQKYLLNSTVNSITISNNAARIASLLGENDDLELTEKKSLILSNSPIMPVISKPIRDYRQLSTDANVDGAVSAFSPSKLQQNTFPHPTDLVTNIVNIINRIAPVLPAFVHVLRSTKLSSEASTMKSFENPLRNLLLSSNRKFHPVAHHLNIPSYSSRDSILSNAFNFENNTDTAVTASKSNKSGEYPLIKSLKLRKLQTNSFGIERTIKLHQITRTNHFSHLSNKDIKMRYENKKAVSEQQQQSAAVSSEAITHIQHSKDPGPKLQELFANKIYPISEKYTNIKTFNKPILHTINSQAINVLSSGEIRKIKEIHKKLFNIQNERKKLHENHTSRVKEVLLANQPKFIIEKRDIDAFLNSEDSERIQNVLNQLPKDVVEDLQMLKTIPNPKELLDGLDLNLMNENNGFDQLKKQIIDRFLRRKIGLYP</sequence>
<gene>
    <name evidence="1" type="ORF">DME_LOCUS7677</name>
</gene>
<keyword evidence="3" id="KW-1185">Reference proteome</keyword>
<protein>
    <submittedName>
        <fullName evidence="4">MAM domain-containing protein</fullName>
    </submittedName>
</protein>
<dbReference type="Proteomes" id="UP000038040">
    <property type="component" value="Unplaced"/>
</dbReference>
<dbReference type="SUPFAM" id="SSF49899">
    <property type="entry name" value="Concanavalin A-like lectins/glucanases"/>
    <property type="match status" value="1"/>
</dbReference>
<name>A0A0N4U9C1_DRAME</name>
<accession>A0A0N4U9C1</accession>
<dbReference type="InterPro" id="IPR013320">
    <property type="entry name" value="ConA-like_dom_sf"/>
</dbReference>
<dbReference type="AlphaFoldDB" id="A0A0N4U9C1"/>
<organism evidence="2 4">
    <name type="scientific">Dracunculus medinensis</name>
    <name type="common">Guinea worm</name>
    <dbReference type="NCBI Taxonomy" id="318479"/>
    <lineage>
        <taxon>Eukaryota</taxon>
        <taxon>Metazoa</taxon>
        <taxon>Ecdysozoa</taxon>
        <taxon>Nematoda</taxon>
        <taxon>Chromadorea</taxon>
        <taxon>Rhabditida</taxon>
        <taxon>Spirurina</taxon>
        <taxon>Dracunculoidea</taxon>
        <taxon>Dracunculidae</taxon>
        <taxon>Dracunculus</taxon>
    </lineage>
</organism>
<evidence type="ECO:0000313" key="2">
    <source>
        <dbReference type="Proteomes" id="UP000038040"/>
    </source>
</evidence>
<dbReference type="Proteomes" id="UP000274756">
    <property type="component" value="Unassembled WGS sequence"/>
</dbReference>
<evidence type="ECO:0000313" key="1">
    <source>
        <dbReference type="EMBL" id="VDN57704.1"/>
    </source>
</evidence>
<proteinExistence type="predicted"/>